<accession>A0A1G2CIG6</accession>
<protein>
    <submittedName>
        <fullName evidence="1">Uncharacterized protein</fullName>
    </submittedName>
</protein>
<comment type="caution">
    <text evidence="1">The sequence shown here is derived from an EMBL/GenBank/DDBJ whole genome shotgun (WGS) entry which is preliminary data.</text>
</comment>
<proteinExistence type="predicted"/>
<reference evidence="1 2" key="1">
    <citation type="journal article" date="2016" name="Nat. Commun.">
        <title>Thousands of microbial genomes shed light on interconnected biogeochemical processes in an aquifer system.</title>
        <authorList>
            <person name="Anantharaman K."/>
            <person name="Brown C.T."/>
            <person name="Hug L.A."/>
            <person name="Sharon I."/>
            <person name="Castelle C.J."/>
            <person name="Probst A.J."/>
            <person name="Thomas B.C."/>
            <person name="Singh A."/>
            <person name="Wilkins M.J."/>
            <person name="Karaoz U."/>
            <person name="Brodie E.L."/>
            <person name="Williams K.H."/>
            <person name="Hubbard S.S."/>
            <person name="Banfield J.F."/>
        </authorList>
    </citation>
    <scope>NUCLEOTIDE SEQUENCE [LARGE SCALE GENOMIC DNA]</scope>
</reference>
<organism evidence="1 2">
    <name type="scientific">Candidatus Liptonbacteria bacterium RIFCSPLOWO2_01_FULL_56_20</name>
    <dbReference type="NCBI Taxonomy" id="1798652"/>
    <lineage>
        <taxon>Bacteria</taxon>
        <taxon>Candidatus Liptoniibacteriota</taxon>
    </lineage>
</organism>
<dbReference type="EMBL" id="MHLC01000018">
    <property type="protein sequence ID" value="OGZ01224.1"/>
    <property type="molecule type" value="Genomic_DNA"/>
</dbReference>
<dbReference type="AlphaFoldDB" id="A0A1G2CIG6"/>
<evidence type="ECO:0000313" key="2">
    <source>
        <dbReference type="Proteomes" id="UP000178495"/>
    </source>
</evidence>
<evidence type="ECO:0000313" key="1">
    <source>
        <dbReference type="EMBL" id="OGZ01224.1"/>
    </source>
</evidence>
<sequence length="75" mass="7929">MKILRILGKAACAILAVLLLVFGIAWAAAMFFPAVVVGVLARYAIGEEKAKRATYLVTASPLIGGKQLTVWAQSP</sequence>
<dbReference type="Proteomes" id="UP000178495">
    <property type="component" value="Unassembled WGS sequence"/>
</dbReference>
<dbReference type="STRING" id="1798652.A3A43_01055"/>
<gene>
    <name evidence="1" type="ORF">A3A43_01055</name>
</gene>
<name>A0A1G2CIG6_9BACT</name>